<dbReference type="Proteomes" id="UP000549394">
    <property type="component" value="Unassembled WGS sequence"/>
</dbReference>
<keyword evidence="2" id="KW-1185">Reference proteome</keyword>
<name>A0A7I8VKU2_9ANNE</name>
<sequence length="207" mass="24019">MLSEIKQILTSYITITLIVDLIVWICKSVECEIKETKTHIENKDIKIVLEENSEVPIYDNVDYRTRGLAFPENDKINFQDFALIETFTSRVFINRKRIKTVAFSKFHYFSYISQTLFESFGNYPITEFLSTKLHKVARIHSQQWKDAIGMAEIAVRIDGLQPARDHLFVILSNVDYPVLLGMDYINTIDTPPPDLRAFIMGERTTCV</sequence>
<protein>
    <submittedName>
        <fullName evidence="1">Uncharacterized protein</fullName>
    </submittedName>
</protein>
<reference evidence="1 2" key="1">
    <citation type="submission" date="2020-08" db="EMBL/GenBank/DDBJ databases">
        <authorList>
            <person name="Hejnol A."/>
        </authorList>
    </citation>
    <scope>NUCLEOTIDE SEQUENCE [LARGE SCALE GENOMIC DNA]</scope>
</reference>
<comment type="caution">
    <text evidence="1">The sequence shown here is derived from an EMBL/GenBank/DDBJ whole genome shotgun (WGS) entry which is preliminary data.</text>
</comment>
<accession>A0A7I8VKU2</accession>
<dbReference type="EMBL" id="CAJFCJ010000007">
    <property type="protein sequence ID" value="CAD5116878.1"/>
    <property type="molecule type" value="Genomic_DNA"/>
</dbReference>
<evidence type="ECO:0000313" key="1">
    <source>
        <dbReference type="EMBL" id="CAD5116878.1"/>
    </source>
</evidence>
<evidence type="ECO:0000313" key="2">
    <source>
        <dbReference type="Proteomes" id="UP000549394"/>
    </source>
</evidence>
<dbReference type="AlphaFoldDB" id="A0A7I8VKU2"/>
<proteinExistence type="predicted"/>
<organism evidence="1 2">
    <name type="scientific">Dimorphilus gyrociliatus</name>
    <dbReference type="NCBI Taxonomy" id="2664684"/>
    <lineage>
        <taxon>Eukaryota</taxon>
        <taxon>Metazoa</taxon>
        <taxon>Spiralia</taxon>
        <taxon>Lophotrochozoa</taxon>
        <taxon>Annelida</taxon>
        <taxon>Polychaeta</taxon>
        <taxon>Polychaeta incertae sedis</taxon>
        <taxon>Dinophilidae</taxon>
        <taxon>Dimorphilus</taxon>
    </lineage>
</organism>
<gene>
    <name evidence="1" type="ORF">DGYR_LOCUS5463</name>
</gene>